<organism evidence="2 3">
    <name type="scientific">Protopolystoma xenopodis</name>
    <dbReference type="NCBI Taxonomy" id="117903"/>
    <lineage>
        <taxon>Eukaryota</taxon>
        <taxon>Metazoa</taxon>
        <taxon>Spiralia</taxon>
        <taxon>Lophotrochozoa</taxon>
        <taxon>Platyhelminthes</taxon>
        <taxon>Monogenea</taxon>
        <taxon>Polyopisthocotylea</taxon>
        <taxon>Polystomatidea</taxon>
        <taxon>Polystomatidae</taxon>
        <taxon>Protopolystoma</taxon>
    </lineage>
</organism>
<evidence type="ECO:0000256" key="1">
    <source>
        <dbReference type="SAM" id="MobiDB-lite"/>
    </source>
</evidence>
<feature type="compositionally biased region" description="Basic and acidic residues" evidence="1">
    <location>
        <begin position="152"/>
        <end position="167"/>
    </location>
</feature>
<feature type="compositionally biased region" description="Polar residues" evidence="1">
    <location>
        <begin position="136"/>
        <end position="151"/>
    </location>
</feature>
<gene>
    <name evidence="2" type="ORF">PXEA_LOCUS13899</name>
</gene>
<reference evidence="2" key="1">
    <citation type="submission" date="2018-11" db="EMBL/GenBank/DDBJ databases">
        <authorList>
            <consortium name="Pathogen Informatics"/>
        </authorList>
    </citation>
    <scope>NUCLEOTIDE SEQUENCE</scope>
</reference>
<dbReference type="EMBL" id="CAAALY010046559">
    <property type="protein sequence ID" value="VEL20459.1"/>
    <property type="molecule type" value="Genomic_DNA"/>
</dbReference>
<feature type="compositionally biased region" description="Polar residues" evidence="1">
    <location>
        <begin position="50"/>
        <end position="60"/>
    </location>
</feature>
<evidence type="ECO:0000313" key="3">
    <source>
        <dbReference type="Proteomes" id="UP000784294"/>
    </source>
</evidence>
<protein>
    <submittedName>
        <fullName evidence="2">Uncharacterized protein</fullName>
    </submittedName>
</protein>
<dbReference type="AlphaFoldDB" id="A0A448WUA3"/>
<feature type="region of interest" description="Disordered" evidence="1">
    <location>
        <begin position="1"/>
        <end position="180"/>
    </location>
</feature>
<proteinExistence type="predicted"/>
<feature type="compositionally biased region" description="Gly residues" evidence="1">
    <location>
        <begin position="16"/>
        <end position="28"/>
    </location>
</feature>
<feature type="compositionally biased region" description="Basic and acidic residues" evidence="1">
    <location>
        <begin position="72"/>
        <end position="82"/>
    </location>
</feature>
<keyword evidence="3" id="KW-1185">Reference proteome</keyword>
<name>A0A448WUA3_9PLAT</name>
<dbReference type="Proteomes" id="UP000784294">
    <property type="component" value="Unassembled WGS sequence"/>
</dbReference>
<comment type="caution">
    <text evidence="2">The sequence shown here is derived from an EMBL/GenBank/DDBJ whole genome shotgun (WGS) entry which is preliminary data.</text>
</comment>
<feature type="compositionally biased region" description="Basic and acidic residues" evidence="1">
    <location>
        <begin position="29"/>
        <end position="43"/>
    </location>
</feature>
<accession>A0A448WUA3</accession>
<evidence type="ECO:0000313" key="2">
    <source>
        <dbReference type="EMBL" id="VEL20459.1"/>
    </source>
</evidence>
<sequence length="180" mass="20175">MPEPFMIVPPKNMNRGGRGGGGRGGGGRGGRDGECVGPRDRVLNHYLPPSQYNPASSCFQSGMGRGGIPPPRMDRRVDEYHTSRGYTNVRGYSIMRQPYSTPRSYETPDSYRHFSSLSDRGASSRPSGLRHFDRGSSFNLSRPWQPQTKGHSFQERQQSDGKWKGNRYDQQNGGGSDRRY</sequence>